<dbReference type="STRING" id="880073.Cabys_238"/>
<reference evidence="2 5" key="2">
    <citation type="submission" date="2016-11" db="EMBL/GenBank/DDBJ databases">
        <title>Genomic analysis of Caldithrix abyssi and proposal of a novel bacterial phylum Caldithrichaeota.</title>
        <authorList>
            <person name="Kublanov I."/>
            <person name="Sigalova O."/>
            <person name="Gavrilov S."/>
            <person name="Lebedinsky A."/>
            <person name="Ivanova N."/>
            <person name="Daum C."/>
            <person name="Reddy T."/>
            <person name="Klenk H.P."/>
            <person name="Goker M."/>
            <person name="Reva O."/>
            <person name="Miroshnichenko M."/>
            <person name="Kyprides N."/>
            <person name="Woyke T."/>
            <person name="Gelfand M."/>
        </authorList>
    </citation>
    <scope>NUCLEOTIDE SEQUENCE [LARGE SCALE GENOMIC DNA]</scope>
    <source>
        <strain evidence="2 5">LF13</strain>
    </source>
</reference>
<name>H1XTD9_CALAY</name>
<keyword evidence="4" id="KW-1185">Reference proteome</keyword>
<feature type="region of interest" description="Disordered" evidence="1">
    <location>
        <begin position="1"/>
        <end position="36"/>
    </location>
</feature>
<evidence type="ECO:0000313" key="3">
    <source>
        <dbReference type="EMBL" id="EHO40372.1"/>
    </source>
</evidence>
<gene>
    <name evidence="2" type="ORF">Cabys_238</name>
    <name evidence="3" type="ORF">Calab_0733</name>
</gene>
<evidence type="ECO:0000313" key="4">
    <source>
        <dbReference type="Proteomes" id="UP000004671"/>
    </source>
</evidence>
<dbReference type="Proteomes" id="UP000004671">
    <property type="component" value="Chromosome"/>
</dbReference>
<accession>H1XTD9</accession>
<evidence type="ECO:0000313" key="2">
    <source>
        <dbReference type="EMBL" id="APF16989.1"/>
    </source>
</evidence>
<dbReference type="KEGG" id="caby:Cabys_238"/>
<reference evidence="3 4" key="1">
    <citation type="submission" date="2011-09" db="EMBL/GenBank/DDBJ databases">
        <title>The permanent draft genome of Caldithrix abyssi DSM 13497.</title>
        <authorList>
            <consortium name="US DOE Joint Genome Institute (JGI-PGF)"/>
            <person name="Lucas S."/>
            <person name="Han J."/>
            <person name="Lapidus A."/>
            <person name="Bruce D."/>
            <person name="Goodwin L."/>
            <person name="Pitluck S."/>
            <person name="Peters L."/>
            <person name="Kyrpides N."/>
            <person name="Mavromatis K."/>
            <person name="Ivanova N."/>
            <person name="Mikhailova N."/>
            <person name="Chertkov O."/>
            <person name="Detter J.C."/>
            <person name="Tapia R."/>
            <person name="Han C."/>
            <person name="Land M."/>
            <person name="Hauser L."/>
            <person name="Markowitz V."/>
            <person name="Cheng J.-F."/>
            <person name="Hugenholtz P."/>
            <person name="Woyke T."/>
            <person name="Wu D."/>
            <person name="Spring S."/>
            <person name="Brambilla E."/>
            <person name="Klenk H.-P."/>
            <person name="Eisen J.A."/>
        </authorList>
    </citation>
    <scope>NUCLEOTIDE SEQUENCE [LARGE SCALE GENOMIC DNA]</scope>
    <source>
        <strain evidence="3 4">DSM 13497</strain>
    </source>
</reference>
<evidence type="ECO:0000313" key="5">
    <source>
        <dbReference type="Proteomes" id="UP000183868"/>
    </source>
</evidence>
<protein>
    <submittedName>
        <fullName evidence="3">Uncharacterized protein</fullName>
    </submittedName>
</protein>
<dbReference type="AlphaFoldDB" id="H1XTD9"/>
<evidence type="ECO:0000256" key="1">
    <source>
        <dbReference type="SAM" id="MobiDB-lite"/>
    </source>
</evidence>
<dbReference type="PaxDb" id="880073-Calab_0733"/>
<dbReference type="InParanoid" id="H1XTD9"/>
<sequence length="96" mass="10699">MARNHKSQPSPAETAGQSTAQSGATSLTSQNDARSTSAGRQFVFEFFELDARKIVKTVEISVKAKEEKEAWQKLGEKLAKDTRILEYSGRFYIKDA</sequence>
<dbReference type="EMBL" id="CP018099">
    <property type="protein sequence ID" value="APF16989.1"/>
    <property type="molecule type" value="Genomic_DNA"/>
</dbReference>
<organism evidence="3 4">
    <name type="scientific">Caldithrix abyssi DSM 13497</name>
    <dbReference type="NCBI Taxonomy" id="880073"/>
    <lineage>
        <taxon>Bacteria</taxon>
        <taxon>Pseudomonadati</taxon>
        <taxon>Calditrichota</taxon>
        <taxon>Calditrichia</taxon>
        <taxon>Calditrichales</taxon>
        <taxon>Calditrichaceae</taxon>
        <taxon>Caldithrix</taxon>
    </lineage>
</organism>
<dbReference type="EMBL" id="CM001402">
    <property type="protein sequence ID" value="EHO40372.1"/>
    <property type="molecule type" value="Genomic_DNA"/>
</dbReference>
<dbReference type="RefSeq" id="WP_006927335.1">
    <property type="nucleotide sequence ID" value="NZ_CM001402.1"/>
</dbReference>
<proteinExistence type="predicted"/>
<dbReference type="HOGENOM" id="CLU_2354479_0_0_0"/>
<feature type="compositionally biased region" description="Polar residues" evidence="1">
    <location>
        <begin position="7"/>
        <end position="36"/>
    </location>
</feature>
<dbReference type="Proteomes" id="UP000183868">
    <property type="component" value="Chromosome"/>
</dbReference>